<dbReference type="GO" id="GO:0042138">
    <property type="term" value="P:meiotic DNA double-strand break formation"/>
    <property type="evidence" value="ECO:0007669"/>
    <property type="project" value="InterPro"/>
</dbReference>
<keyword evidence="2" id="KW-1185">Reference proteome</keyword>
<organism evidence="1 2">
    <name type="scientific">Linum tenue</name>
    <dbReference type="NCBI Taxonomy" id="586396"/>
    <lineage>
        <taxon>Eukaryota</taxon>
        <taxon>Viridiplantae</taxon>
        <taxon>Streptophyta</taxon>
        <taxon>Embryophyta</taxon>
        <taxon>Tracheophyta</taxon>
        <taxon>Spermatophyta</taxon>
        <taxon>Magnoliopsida</taxon>
        <taxon>eudicotyledons</taxon>
        <taxon>Gunneridae</taxon>
        <taxon>Pentapetalae</taxon>
        <taxon>rosids</taxon>
        <taxon>fabids</taxon>
        <taxon>Malpighiales</taxon>
        <taxon>Linaceae</taxon>
        <taxon>Linum</taxon>
    </lineage>
</organism>
<dbReference type="PANTHER" id="PTHR35768:SF1">
    <property type="entry name" value="PROTEIN MULTIPOLAR SPINDLE 1"/>
    <property type="match status" value="1"/>
</dbReference>
<comment type="caution">
    <text evidence="1">The sequence shown here is derived from an EMBL/GenBank/DDBJ whole genome shotgun (WGS) entry which is preliminary data.</text>
</comment>
<name>A0AAV0IC91_9ROSI</name>
<dbReference type="EMBL" id="CAMGYJ010000003">
    <property type="protein sequence ID" value="CAI0394648.1"/>
    <property type="molecule type" value="Genomic_DNA"/>
</dbReference>
<dbReference type="InterPro" id="IPR037500">
    <property type="entry name" value="Msp1"/>
</dbReference>
<accession>A0AAV0IC91</accession>
<dbReference type="GO" id="GO:0007059">
    <property type="term" value="P:chromosome segregation"/>
    <property type="evidence" value="ECO:0007669"/>
    <property type="project" value="TreeGrafter"/>
</dbReference>
<dbReference type="GO" id="GO:0007140">
    <property type="term" value="P:male meiotic nuclear division"/>
    <property type="evidence" value="ECO:0007669"/>
    <property type="project" value="TreeGrafter"/>
</dbReference>
<dbReference type="AlphaFoldDB" id="A0AAV0IC91"/>
<gene>
    <name evidence="1" type="ORF">LITE_LOCUS8400</name>
</gene>
<dbReference type="GO" id="GO:0000212">
    <property type="term" value="P:meiotic spindle organization"/>
    <property type="evidence" value="ECO:0007669"/>
    <property type="project" value="InterPro"/>
</dbReference>
<sequence length="227" mass="26069">MLLLSVICFPKPPCYFFDHVGKLRFEDAGDGSVSRFNDVLRRWFFRQVRMKHRLRNRDDPSLRLPFPDSIRKILSVGENMELAEGIVNSLIVRLLRRICCPAHRDDSHRVAIDHRSQVQHLLRKLGSEPYIGQRTLLSVCERDPELIEFLVSDHFQAWSSTDRFNNGRQADGRVGGILSPRQESAAASGAQAQALYVDRVANELAKQVCRDSSFQKLNHQLLDDLFN</sequence>
<evidence type="ECO:0000313" key="2">
    <source>
        <dbReference type="Proteomes" id="UP001154282"/>
    </source>
</evidence>
<protein>
    <submittedName>
        <fullName evidence="1">Uncharacterized protein</fullName>
    </submittedName>
</protein>
<dbReference type="PANTHER" id="PTHR35768">
    <property type="entry name" value="PROTEIN MULTIPOLAR SPINDLE 1"/>
    <property type="match status" value="1"/>
</dbReference>
<evidence type="ECO:0000313" key="1">
    <source>
        <dbReference type="EMBL" id="CAI0394648.1"/>
    </source>
</evidence>
<reference evidence="1" key="1">
    <citation type="submission" date="2022-08" db="EMBL/GenBank/DDBJ databases">
        <authorList>
            <person name="Gutierrez-Valencia J."/>
        </authorList>
    </citation>
    <scope>NUCLEOTIDE SEQUENCE</scope>
</reference>
<proteinExistence type="predicted"/>
<dbReference type="Proteomes" id="UP001154282">
    <property type="component" value="Unassembled WGS sequence"/>
</dbReference>